<protein>
    <submittedName>
        <fullName evidence="3">Uncharacterized protein</fullName>
    </submittedName>
</protein>
<evidence type="ECO:0000256" key="2">
    <source>
        <dbReference type="SAM" id="Phobius"/>
    </source>
</evidence>
<dbReference type="EMBL" id="CAJNOJ010000202">
    <property type="protein sequence ID" value="CAF1283505.1"/>
    <property type="molecule type" value="Genomic_DNA"/>
</dbReference>
<keyword evidence="5" id="KW-1185">Reference proteome</keyword>
<keyword evidence="2" id="KW-1133">Transmembrane helix</keyword>
<dbReference type="EMBL" id="CAJNOR010000039">
    <property type="protein sequence ID" value="CAF0767993.1"/>
    <property type="molecule type" value="Genomic_DNA"/>
</dbReference>
<dbReference type="OrthoDB" id="10006233at2759"/>
<keyword evidence="2" id="KW-0472">Membrane</keyword>
<keyword evidence="1" id="KW-0175">Coiled coil</keyword>
<evidence type="ECO:0000313" key="3">
    <source>
        <dbReference type="EMBL" id="CAF0767993.1"/>
    </source>
</evidence>
<name>A0A813QJR0_ADIRI</name>
<keyword evidence="2" id="KW-0812">Transmembrane</keyword>
<feature type="coiled-coil region" evidence="1">
    <location>
        <begin position="98"/>
        <end position="125"/>
    </location>
</feature>
<dbReference type="Proteomes" id="UP000663852">
    <property type="component" value="Unassembled WGS sequence"/>
</dbReference>
<comment type="caution">
    <text evidence="3">The sequence shown here is derived from an EMBL/GenBank/DDBJ whole genome shotgun (WGS) entry which is preliminary data.</text>
</comment>
<evidence type="ECO:0000313" key="5">
    <source>
        <dbReference type="Proteomes" id="UP000663828"/>
    </source>
</evidence>
<feature type="transmembrane region" description="Helical" evidence="2">
    <location>
        <begin position="274"/>
        <end position="295"/>
    </location>
</feature>
<dbReference type="AlphaFoldDB" id="A0A813QJR0"/>
<organism evidence="3 5">
    <name type="scientific">Adineta ricciae</name>
    <name type="common">Rotifer</name>
    <dbReference type="NCBI Taxonomy" id="249248"/>
    <lineage>
        <taxon>Eukaryota</taxon>
        <taxon>Metazoa</taxon>
        <taxon>Spiralia</taxon>
        <taxon>Gnathifera</taxon>
        <taxon>Rotifera</taxon>
        <taxon>Eurotatoria</taxon>
        <taxon>Bdelloidea</taxon>
        <taxon>Adinetida</taxon>
        <taxon>Adinetidae</taxon>
        <taxon>Adineta</taxon>
    </lineage>
</organism>
<sequence length="406" mass="44973">MGDSNHISAQEILERENIQREGLNAHIQSISEELLKKESWEEFKPDEIAEASLQVATINTDSSDGDEPTRRFRQFISIATNFSSLPFAQRLHKIPDLVESIKQLIENMMKEIQECSDMANELRDLIQCFVRMVMQVKHNVNMTLPLLTEAITQMEVVQDVLNTDPSNALSDSDKKDIRLALEQMSSGIDKLLNLSRSATNESRQLDDHIHSMTNSVQSKKVIVEERLELAKFCLKYATPASSLGSGTAVGGLVVAESFGGVGALVIAGTAFPPVTAIIGAFLLGGVCAGTATILVKKFWVRHQLKALDYLEKIFENLIELKSANRCFMGCMADTEEKANTGAVHIQSIQLCLESERQRRAHHNVCKVAIESTTAMIASLKRISNLDISTWADTSHIISSSERLMLT</sequence>
<reference evidence="3" key="1">
    <citation type="submission" date="2021-02" db="EMBL/GenBank/DDBJ databases">
        <authorList>
            <person name="Nowell W R."/>
        </authorList>
    </citation>
    <scope>NUCLEOTIDE SEQUENCE</scope>
</reference>
<evidence type="ECO:0000313" key="4">
    <source>
        <dbReference type="EMBL" id="CAF1283505.1"/>
    </source>
</evidence>
<dbReference type="Proteomes" id="UP000663828">
    <property type="component" value="Unassembled WGS sequence"/>
</dbReference>
<accession>A0A813QJR0</accession>
<gene>
    <name evidence="4" type="ORF">EDS130_LOCUS29690</name>
    <name evidence="3" type="ORF">XAT740_LOCUS1297</name>
</gene>
<evidence type="ECO:0000256" key="1">
    <source>
        <dbReference type="SAM" id="Coils"/>
    </source>
</evidence>
<proteinExistence type="predicted"/>